<dbReference type="Proteomes" id="UP000253594">
    <property type="component" value="Unassembled WGS sequence"/>
</dbReference>
<name>A0A367LYW9_PSEAI</name>
<evidence type="ECO:0000313" key="3">
    <source>
        <dbReference type="EMBL" id="RCI70278.1"/>
    </source>
</evidence>
<dbReference type="InterPro" id="IPR000700">
    <property type="entry name" value="PAS-assoc_C"/>
</dbReference>
<evidence type="ECO:0000259" key="2">
    <source>
        <dbReference type="PROSITE" id="PS50113"/>
    </source>
</evidence>
<dbReference type="PROSITE" id="PS50113">
    <property type="entry name" value="PAC"/>
    <property type="match status" value="1"/>
</dbReference>
<dbReference type="NCBIfam" id="TIGR00229">
    <property type="entry name" value="sensory_box"/>
    <property type="match status" value="1"/>
</dbReference>
<evidence type="ECO:0000259" key="1">
    <source>
        <dbReference type="PROSITE" id="PS50112"/>
    </source>
</evidence>
<proteinExistence type="predicted"/>
<reference evidence="3 4" key="1">
    <citation type="submission" date="2018-07" db="EMBL/GenBank/DDBJ databases">
        <title>Mechanisms of high-level aminoglycoside resistance among Gram-negative pathogens in Brazil.</title>
        <authorList>
            <person name="Ballaben A.S."/>
            <person name="Darini A.L.C."/>
            <person name="Doi Y."/>
        </authorList>
    </citation>
    <scope>NUCLEOTIDE SEQUENCE [LARGE SCALE GENOMIC DNA]</scope>
    <source>
        <strain evidence="3 4">B2-305</strain>
    </source>
</reference>
<dbReference type="InterPro" id="IPR001610">
    <property type="entry name" value="PAC"/>
</dbReference>
<feature type="non-terminal residue" evidence="3">
    <location>
        <position position="172"/>
    </location>
</feature>
<dbReference type="PANTHER" id="PTHR44757:SF2">
    <property type="entry name" value="BIOFILM ARCHITECTURE MAINTENANCE PROTEIN MBAA"/>
    <property type="match status" value="1"/>
</dbReference>
<evidence type="ECO:0000313" key="4">
    <source>
        <dbReference type="Proteomes" id="UP000253594"/>
    </source>
</evidence>
<dbReference type="SUPFAM" id="SSF55785">
    <property type="entry name" value="PYP-like sensor domain (PAS domain)"/>
    <property type="match status" value="1"/>
</dbReference>
<dbReference type="Pfam" id="PF13426">
    <property type="entry name" value="PAS_9"/>
    <property type="match status" value="1"/>
</dbReference>
<accession>A0A367LYW9</accession>
<organism evidence="3 4">
    <name type="scientific">Pseudomonas aeruginosa</name>
    <dbReference type="NCBI Taxonomy" id="287"/>
    <lineage>
        <taxon>Bacteria</taxon>
        <taxon>Pseudomonadati</taxon>
        <taxon>Pseudomonadota</taxon>
        <taxon>Gammaproteobacteria</taxon>
        <taxon>Pseudomonadales</taxon>
        <taxon>Pseudomonadaceae</taxon>
        <taxon>Pseudomonas</taxon>
    </lineage>
</organism>
<dbReference type="SMART" id="SM00086">
    <property type="entry name" value="PAC"/>
    <property type="match status" value="1"/>
</dbReference>
<dbReference type="InterPro" id="IPR052155">
    <property type="entry name" value="Biofilm_reg_signaling"/>
</dbReference>
<dbReference type="CDD" id="cd00130">
    <property type="entry name" value="PAS"/>
    <property type="match status" value="1"/>
</dbReference>
<feature type="domain" description="PAS" evidence="1">
    <location>
        <begin position="28"/>
        <end position="76"/>
    </location>
</feature>
<feature type="non-terminal residue" evidence="3">
    <location>
        <position position="1"/>
    </location>
</feature>
<dbReference type="FunFam" id="3.30.450.20:FF:000528">
    <property type="entry name" value="Histidine kinase"/>
    <property type="match status" value="1"/>
</dbReference>
<comment type="caution">
    <text evidence="3">The sequence shown here is derived from an EMBL/GenBank/DDBJ whole genome shotgun (WGS) entry which is preliminary data.</text>
</comment>
<dbReference type="AlphaFoldDB" id="A0A367LYW9"/>
<dbReference type="SMART" id="SM00091">
    <property type="entry name" value="PAS"/>
    <property type="match status" value="1"/>
</dbReference>
<feature type="domain" description="PAC" evidence="2">
    <location>
        <begin position="104"/>
        <end position="156"/>
    </location>
</feature>
<dbReference type="PROSITE" id="PS50112">
    <property type="entry name" value="PAS"/>
    <property type="match status" value="1"/>
</dbReference>
<dbReference type="Gene3D" id="3.30.450.20">
    <property type="entry name" value="PAS domain"/>
    <property type="match status" value="1"/>
</dbReference>
<gene>
    <name evidence="3" type="ORF">DT376_35400</name>
</gene>
<dbReference type="EMBL" id="QORE01002247">
    <property type="protein sequence ID" value="RCI70278.1"/>
    <property type="molecule type" value="Genomic_DNA"/>
</dbReference>
<sequence>RELNTGLEHQIAERTAELRRLNVLLGSVLQAASEVSIITLDRDGIISGFNLGAERMLGYRADEVVGKASPTLLHSERELLARGQELGEEGFRVLVARAEQEGAETREWTYLRKDGSPLSVTLSVTVLRDEAGAINGYLGIAVDVTEWRNAEREMAAARDQLQMAADVARLGI</sequence>
<protein>
    <submittedName>
        <fullName evidence="3">PAS domain S-box protein</fullName>
    </submittedName>
</protein>
<dbReference type="InterPro" id="IPR000014">
    <property type="entry name" value="PAS"/>
</dbReference>
<dbReference type="InterPro" id="IPR035965">
    <property type="entry name" value="PAS-like_dom_sf"/>
</dbReference>
<dbReference type="PANTHER" id="PTHR44757">
    <property type="entry name" value="DIGUANYLATE CYCLASE DGCP"/>
    <property type="match status" value="1"/>
</dbReference>